<feature type="compositionally biased region" description="Polar residues" evidence="1">
    <location>
        <begin position="182"/>
        <end position="195"/>
    </location>
</feature>
<proteinExistence type="predicted"/>
<sequence>MNLLNEAQEQQLEEISKYLLQVRQEKGIRIEEVAAKTNIRLYFLQALDAGNFSELPEPVYVQGFIRRYADILGLDGQALAKSFNTNVPVIQEFRHQETEYINKRPNIRIPLFVPLILFIAGAAIALVYALNPKLITQSFAKQNSAATAPIQVDPSPLTVTPPATTNSTVSNSQNSTPSPTTAAVNSPTATTSAENNPHAPVAVTLQLEGNSWLQVKADGKTAFIGKLSKGDRKTWTAKKQLTVRSGNAGAVLISVNDKPAQILGATGLVKEVTYTSSQ</sequence>
<evidence type="ECO:0000256" key="1">
    <source>
        <dbReference type="SAM" id="MobiDB-lite"/>
    </source>
</evidence>
<feature type="compositionally biased region" description="Low complexity" evidence="1">
    <location>
        <begin position="164"/>
        <end position="181"/>
    </location>
</feature>
<dbReference type="Gene3D" id="1.10.260.40">
    <property type="entry name" value="lambda repressor-like DNA-binding domains"/>
    <property type="match status" value="1"/>
</dbReference>
<name>A0ABR8CZF3_9NOST</name>
<dbReference type="InterPro" id="IPR050400">
    <property type="entry name" value="Bact_Cytoskel_RodZ"/>
</dbReference>
<comment type="caution">
    <text evidence="4">The sequence shown here is derived from an EMBL/GenBank/DDBJ whole genome shotgun (WGS) entry which is preliminary data.</text>
</comment>
<keyword evidence="2" id="KW-0812">Transmembrane</keyword>
<keyword evidence="5" id="KW-1185">Reference proteome</keyword>
<accession>A0ABR8CZF3</accession>
<dbReference type="PANTHER" id="PTHR34475:SF1">
    <property type="entry name" value="CYTOSKELETON PROTEIN RODZ"/>
    <property type="match status" value="1"/>
</dbReference>
<dbReference type="InterPro" id="IPR025194">
    <property type="entry name" value="RodZ-like_C"/>
</dbReference>
<dbReference type="Pfam" id="PF13413">
    <property type="entry name" value="HTH_25"/>
    <property type="match status" value="1"/>
</dbReference>
<dbReference type="EMBL" id="JACJSG010000007">
    <property type="protein sequence ID" value="MBD2500320.1"/>
    <property type="molecule type" value="Genomic_DNA"/>
</dbReference>
<reference evidence="4 5" key="1">
    <citation type="journal article" date="2020" name="ISME J.">
        <title>Comparative genomics reveals insights into cyanobacterial evolution and habitat adaptation.</title>
        <authorList>
            <person name="Chen M.Y."/>
            <person name="Teng W.K."/>
            <person name="Zhao L."/>
            <person name="Hu C.X."/>
            <person name="Zhou Y.K."/>
            <person name="Han B.P."/>
            <person name="Song L.R."/>
            <person name="Shu W.S."/>
        </authorList>
    </citation>
    <scope>NUCLEOTIDE SEQUENCE [LARGE SCALE GENOMIC DNA]</scope>
    <source>
        <strain evidence="4 5">FACHB-119</strain>
    </source>
</reference>
<organism evidence="4 5">
    <name type="scientific">Anabaena azotica FACHB-119</name>
    <dbReference type="NCBI Taxonomy" id="947527"/>
    <lineage>
        <taxon>Bacteria</taxon>
        <taxon>Bacillati</taxon>
        <taxon>Cyanobacteriota</taxon>
        <taxon>Cyanophyceae</taxon>
        <taxon>Nostocales</taxon>
        <taxon>Nostocaceae</taxon>
        <taxon>Anabaena</taxon>
        <taxon>Anabaena azotica</taxon>
    </lineage>
</organism>
<evidence type="ECO:0000313" key="5">
    <source>
        <dbReference type="Proteomes" id="UP000661112"/>
    </source>
</evidence>
<evidence type="ECO:0000259" key="3">
    <source>
        <dbReference type="Pfam" id="PF13464"/>
    </source>
</evidence>
<dbReference type="PANTHER" id="PTHR34475">
    <property type="match status" value="1"/>
</dbReference>
<evidence type="ECO:0000313" key="4">
    <source>
        <dbReference type="EMBL" id="MBD2500320.1"/>
    </source>
</evidence>
<feature type="region of interest" description="Disordered" evidence="1">
    <location>
        <begin position="151"/>
        <end position="196"/>
    </location>
</feature>
<keyword evidence="2" id="KW-1133">Transmembrane helix</keyword>
<keyword evidence="2" id="KW-0472">Membrane</keyword>
<dbReference type="RefSeq" id="WP_190468876.1">
    <property type="nucleotide sequence ID" value="NZ_JACJSG010000007.1"/>
</dbReference>
<dbReference type="InterPro" id="IPR010982">
    <property type="entry name" value="Lambda_DNA-bd_dom_sf"/>
</dbReference>
<evidence type="ECO:0000256" key="2">
    <source>
        <dbReference type="SAM" id="Phobius"/>
    </source>
</evidence>
<feature type="transmembrane region" description="Helical" evidence="2">
    <location>
        <begin position="111"/>
        <end position="130"/>
    </location>
</feature>
<dbReference type="Proteomes" id="UP000661112">
    <property type="component" value="Unassembled WGS sequence"/>
</dbReference>
<protein>
    <submittedName>
        <fullName evidence="4">Helix-turn-helix domain-containing protein</fullName>
    </submittedName>
</protein>
<feature type="domain" description="Cytoskeleton protein RodZ-like C-terminal" evidence="3">
    <location>
        <begin position="204"/>
        <end position="273"/>
    </location>
</feature>
<dbReference type="Pfam" id="PF13464">
    <property type="entry name" value="RodZ_C"/>
    <property type="match status" value="1"/>
</dbReference>
<gene>
    <name evidence="4" type="ORF">H6G83_06740</name>
</gene>